<dbReference type="GO" id="GO:0006631">
    <property type="term" value="P:fatty acid metabolic process"/>
    <property type="evidence" value="ECO:0007669"/>
    <property type="project" value="InterPro"/>
</dbReference>
<dbReference type="Pfam" id="PF06100">
    <property type="entry name" value="MCRA"/>
    <property type="match status" value="1"/>
</dbReference>
<gene>
    <name evidence="1" type="ORF">BRAD3257_8412</name>
</gene>
<protein>
    <submittedName>
        <fullName evidence="1">Uncharacterized protein</fullName>
    </submittedName>
</protein>
<name>A0A2U3QCD4_9BRAD</name>
<dbReference type="EMBL" id="LS398110">
    <property type="protein sequence ID" value="SPP98999.1"/>
    <property type="molecule type" value="Genomic_DNA"/>
</dbReference>
<sequence>MLTTDHYECTWDLLSSIPSLEHPGLSVREETVAFNVENPAHSRARLVARRDLSYLNGSWIDGADWRMRRTLTGVPSETNRSS</sequence>
<dbReference type="Proteomes" id="UP000246085">
    <property type="component" value="Chromosome BRAD3257"/>
</dbReference>
<reference evidence="1 2" key="1">
    <citation type="submission" date="2018-03" db="EMBL/GenBank/DDBJ databases">
        <authorList>
            <person name="Gully D."/>
        </authorList>
    </citation>
    <scope>NUCLEOTIDE SEQUENCE [LARGE SCALE GENOMIC DNA]</scope>
    <source>
        <strain evidence="1">ORS3257</strain>
    </source>
</reference>
<dbReference type="KEGG" id="bvz:BRAD3257_8412"/>
<dbReference type="InterPro" id="IPR010354">
    <property type="entry name" value="Oleate_hydratase"/>
</dbReference>
<dbReference type="AlphaFoldDB" id="A0A2U3QCD4"/>
<accession>A0A2U3QCD4</accession>
<evidence type="ECO:0000313" key="1">
    <source>
        <dbReference type="EMBL" id="SPP98999.1"/>
    </source>
</evidence>
<dbReference type="GO" id="GO:0050151">
    <property type="term" value="F:oleate hydratase activity"/>
    <property type="evidence" value="ECO:0007669"/>
    <property type="project" value="InterPro"/>
</dbReference>
<evidence type="ECO:0000313" key="2">
    <source>
        <dbReference type="Proteomes" id="UP000246085"/>
    </source>
</evidence>
<organism evidence="1 2">
    <name type="scientific">Bradyrhizobium vignae</name>
    <dbReference type="NCBI Taxonomy" id="1549949"/>
    <lineage>
        <taxon>Bacteria</taxon>
        <taxon>Pseudomonadati</taxon>
        <taxon>Pseudomonadota</taxon>
        <taxon>Alphaproteobacteria</taxon>
        <taxon>Hyphomicrobiales</taxon>
        <taxon>Nitrobacteraceae</taxon>
        <taxon>Bradyrhizobium</taxon>
    </lineage>
</organism>
<dbReference type="InterPro" id="IPR036188">
    <property type="entry name" value="FAD/NAD-bd_sf"/>
</dbReference>
<dbReference type="Gene3D" id="3.50.50.60">
    <property type="entry name" value="FAD/NAD(P)-binding domain"/>
    <property type="match status" value="1"/>
</dbReference>
<proteinExistence type="predicted"/>
<dbReference type="GO" id="GO:0071949">
    <property type="term" value="F:FAD binding"/>
    <property type="evidence" value="ECO:0007669"/>
    <property type="project" value="InterPro"/>
</dbReference>